<keyword evidence="5 10" id="KW-0378">Hydrolase</keyword>
<evidence type="ECO:0000256" key="6">
    <source>
        <dbReference type="ARBA" id="ARBA00022842"/>
    </source>
</evidence>
<dbReference type="eggNOG" id="COG0127">
    <property type="taxonomic scope" value="Bacteria"/>
</dbReference>
<comment type="subunit">
    <text evidence="2 10">Homodimer.</text>
</comment>
<evidence type="ECO:0000256" key="7">
    <source>
        <dbReference type="ARBA" id="ARBA00023080"/>
    </source>
</evidence>
<protein>
    <recommendedName>
        <fullName evidence="10">dITP/XTP pyrophosphatase</fullName>
        <ecNumber evidence="10">3.6.1.66</ecNumber>
    </recommendedName>
    <alternativeName>
        <fullName evidence="10">Non-canonical purine NTP pyrophosphatase</fullName>
    </alternativeName>
    <alternativeName>
        <fullName evidence="10">Non-standard purine NTP pyrophosphatase</fullName>
    </alternativeName>
    <alternativeName>
        <fullName evidence="10">Nucleoside-triphosphate diphosphatase</fullName>
    </alternativeName>
    <alternativeName>
        <fullName evidence="10">Nucleoside-triphosphate pyrophosphatase</fullName>
        <shortName evidence="10">NTPase</shortName>
    </alternativeName>
</protein>
<evidence type="ECO:0000256" key="1">
    <source>
        <dbReference type="ARBA" id="ARBA00008023"/>
    </source>
</evidence>
<evidence type="ECO:0000256" key="10">
    <source>
        <dbReference type="HAMAP-Rule" id="MF_01405"/>
    </source>
</evidence>
<keyword evidence="7 10" id="KW-0546">Nucleotide metabolism</keyword>
<dbReference type="SUPFAM" id="SSF52972">
    <property type="entry name" value="ITPase-like"/>
    <property type="match status" value="1"/>
</dbReference>
<dbReference type="HAMAP" id="MF_01405">
    <property type="entry name" value="Non_canon_purine_NTPase"/>
    <property type="match status" value="1"/>
</dbReference>
<dbReference type="EMBL" id="ADCP02000001">
    <property type="protein sequence ID" value="EFV44087.1"/>
    <property type="molecule type" value="Genomic_DNA"/>
</dbReference>
<dbReference type="Gene3D" id="3.90.950.10">
    <property type="match status" value="1"/>
</dbReference>
<dbReference type="STRING" id="563192.HMPREF0179_02102"/>
<evidence type="ECO:0000256" key="5">
    <source>
        <dbReference type="ARBA" id="ARBA00022801"/>
    </source>
</evidence>
<feature type="binding site" evidence="10">
    <location>
        <position position="191"/>
    </location>
    <ligand>
        <name>substrate</name>
    </ligand>
</feature>
<dbReference type="GO" id="GO:0046872">
    <property type="term" value="F:metal ion binding"/>
    <property type="evidence" value="ECO:0007669"/>
    <property type="project" value="UniProtKB-KW"/>
</dbReference>
<dbReference type="GO" id="GO:0035870">
    <property type="term" value="F:dITP diphosphatase activity"/>
    <property type="evidence" value="ECO:0007669"/>
    <property type="project" value="UniProtKB-UniRule"/>
</dbReference>
<feature type="binding site" evidence="10">
    <location>
        <begin position="196"/>
        <end position="197"/>
    </location>
    <ligand>
        <name>substrate</name>
    </ligand>
</feature>
<dbReference type="InterPro" id="IPR002637">
    <property type="entry name" value="RdgB/HAM1"/>
</dbReference>
<sequence>MSEQPHDTEPVTIVLATRNQGKVRELAEPLRAFGLRVVGLDAFPDLPEVEETGTTFEENALLKAREVSKRTGLVAIADDSGLEVDALNGAPGVYSARYSEDMPDLPGATKDERNTMKLLAALSSVRLWNRSARFRSVVAVCTPEGETLIAPGTWEGSVACSPRGKNGFGYDPVFLDPELGLTAAEMSPEEKMSRSHRAKALRELLRLWPSFWEGYLRKRA</sequence>
<dbReference type="HOGENOM" id="CLU_082080_0_1_7"/>
<dbReference type="AlphaFoldDB" id="E5Y7D7"/>
<evidence type="ECO:0000313" key="12">
    <source>
        <dbReference type="EMBL" id="EFV44087.1"/>
    </source>
</evidence>
<dbReference type="GO" id="GO:0036222">
    <property type="term" value="F:XTP diphosphatase activity"/>
    <property type="evidence" value="ECO:0007669"/>
    <property type="project" value="UniProtKB-UniRule"/>
</dbReference>
<feature type="binding site" evidence="10">
    <location>
        <begin position="168"/>
        <end position="171"/>
    </location>
    <ligand>
        <name>substrate</name>
    </ligand>
</feature>
<dbReference type="CDD" id="cd00515">
    <property type="entry name" value="HAM1"/>
    <property type="match status" value="1"/>
</dbReference>
<keyword evidence="13" id="KW-1185">Reference proteome</keyword>
<evidence type="ECO:0000256" key="8">
    <source>
        <dbReference type="ARBA" id="ARBA00051875"/>
    </source>
</evidence>
<comment type="function">
    <text evidence="10">Pyrophosphatase that catalyzes the hydrolysis of nucleoside triphosphates to their monophosphate derivatives, with a high preference for the non-canonical purine nucleotides XTP (xanthosine triphosphate), dITP (deoxyinosine triphosphate) and ITP. Seems to function as a house-cleaning enzyme that removes non-canonical purine nucleotides from the nucleotide pool, thus preventing their incorporation into DNA/RNA and avoiding chromosomal lesions.</text>
</comment>
<dbReference type="EC" id="3.6.1.66" evidence="10"/>
<dbReference type="PANTHER" id="PTHR11067:SF9">
    <property type="entry name" value="INOSINE TRIPHOSPHATE PYROPHOSPHATASE"/>
    <property type="match status" value="1"/>
</dbReference>
<dbReference type="RefSeq" id="WP_005027900.1">
    <property type="nucleotide sequence ID" value="NZ_KE150238.1"/>
</dbReference>
<comment type="catalytic activity">
    <reaction evidence="10">
        <text>ITP + H2O = IMP + diphosphate + H(+)</text>
        <dbReference type="Rhea" id="RHEA:29399"/>
        <dbReference type="ChEBI" id="CHEBI:15377"/>
        <dbReference type="ChEBI" id="CHEBI:15378"/>
        <dbReference type="ChEBI" id="CHEBI:33019"/>
        <dbReference type="ChEBI" id="CHEBI:58053"/>
        <dbReference type="ChEBI" id="CHEBI:61402"/>
        <dbReference type="EC" id="3.6.1.66"/>
    </reaction>
</comment>
<feature type="binding site" evidence="10">
    <location>
        <position position="79"/>
    </location>
    <ligand>
        <name>Mg(2+)</name>
        <dbReference type="ChEBI" id="CHEBI:18420"/>
    </ligand>
</feature>
<evidence type="ECO:0000256" key="2">
    <source>
        <dbReference type="ARBA" id="ARBA00011738"/>
    </source>
</evidence>
<dbReference type="OrthoDB" id="9807456at2"/>
<feature type="binding site" evidence="10">
    <location>
        <position position="50"/>
    </location>
    <ligand>
        <name>Mg(2+)</name>
        <dbReference type="ChEBI" id="CHEBI:18420"/>
    </ligand>
</feature>
<reference evidence="12 13" key="1">
    <citation type="submission" date="2010-10" db="EMBL/GenBank/DDBJ databases">
        <authorList>
            <consortium name="The Broad Institute Genome Sequencing Platform"/>
            <person name="Ward D."/>
            <person name="Earl A."/>
            <person name="Feldgarden M."/>
            <person name="Young S.K."/>
            <person name="Gargeya S."/>
            <person name="Zeng Q."/>
            <person name="Alvarado L."/>
            <person name="Berlin A."/>
            <person name="Bochicchio J."/>
            <person name="Chapman S.B."/>
            <person name="Chen Z."/>
            <person name="Freedman E."/>
            <person name="Gellesch M."/>
            <person name="Goldberg J."/>
            <person name="Griggs A."/>
            <person name="Gujja S."/>
            <person name="Heilman E."/>
            <person name="Heiman D."/>
            <person name="Howarth C."/>
            <person name="Mehta T."/>
            <person name="Neiman D."/>
            <person name="Pearson M."/>
            <person name="Roberts A."/>
            <person name="Saif S."/>
            <person name="Shea T."/>
            <person name="Shenoy N."/>
            <person name="Sisk P."/>
            <person name="Stolte C."/>
            <person name="Sykes S."/>
            <person name="White J."/>
            <person name="Yandava C."/>
            <person name="Allen-Vercoe E."/>
            <person name="Sibley C."/>
            <person name="Ambrose C.E."/>
            <person name="Strauss J."/>
            <person name="Daigneault M."/>
            <person name="Haas B."/>
            <person name="Nusbaum C."/>
            <person name="Birren B."/>
        </authorList>
    </citation>
    <scope>NUCLEOTIDE SEQUENCE [LARGE SCALE GENOMIC DNA]</scope>
    <source>
        <strain evidence="12 13">3_1_6</strain>
    </source>
</reference>
<dbReference type="InterPro" id="IPR020922">
    <property type="entry name" value="dITP/XTP_pyrophosphatase"/>
</dbReference>
<dbReference type="GO" id="GO:0009117">
    <property type="term" value="P:nucleotide metabolic process"/>
    <property type="evidence" value="ECO:0007669"/>
    <property type="project" value="UniProtKB-KW"/>
</dbReference>
<keyword evidence="6 10" id="KW-0460">Magnesium</keyword>
<reference evidence="12 13" key="2">
    <citation type="submission" date="2013-04" db="EMBL/GenBank/DDBJ databases">
        <title>The Genome Sequence of Bilophila wadsworthia 3_1_6.</title>
        <authorList>
            <consortium name="The Broad Institute Genomics Platform"/>
            <person name="Earl A."/>
            <person name="Ward D."/>
            <person name="Feldgarden M."/>
            <person name="Gevers D."/>
            <person name="Sibley C."/>
            <person name="Strauss J."/>
            <person name="Allen-Vercoe E."/>
            <person name="Walker B."/>
            <person name="Young S."/>
            <person name="Zeng Q."/>
            <person name="Gargeya S."/>
            <person name="Fitzgerald M."/>
            <person name="Haas B."/>
            <person name="Abouelleil A."/>
            <person name="Allen A.W."/>
            <person name="Alvarado L."/>
            <person name="Arachchi H.M."/>
            <person name="Berlin A.M."/>
            <person name="Chapman S.B."/>
            <person name="Gainer-Dewar J."/>
            <person name="Goldberg J."/>
            <person name="Griggs A."/>
            <person name="Gujja S."/>
            <person name="Hansen M."/>
            <person name="Howarth C."/>
            <person name="Imamovic A."/>
            <person name="Ireland A."/>
            <person name="Larimer J."/>
            <person name="McCowan C."/>
            <person name="Murphy C."/>
            <person name="Pearson M."/>
            <person name="Poon T.W."/>
            <person name="Priest M."/>
            <person name="Roberts A."/>
            <person name="Saif S."/>
            <person name="Shea T."/>
            <person name="Sisk P."/>
            <person name="Sykes S."/>
            <person name="Wortman J."/>
            <person name="Nusbaum C."/>
            <person name="Birren B."/>
        </authorList>
    </citation>
    <scope>NUCLEOTIDE SEQUENCE [LARGE SCALE GENOMIC DNA]</scope>
    <source>
        <strain evidence="12 13">3_1_6</strain>
    </source>
</reference>
<keyword evidence="4 10" id="KW-0547">Nucleotide-binding</keyword>
<comment type="catalytic activity">
    <reaction evidence="8 10">
        <text>dITP + H2O = dIMP + diphosphate + H(+)</text>
        <dbReference type="Rhea" id="RHEA:28342"/>
        <dbReference type="ChEBI" id="CHEBI:15377"/>
        <dbReference type="ChEBI" id="CHEBI:15378"/>
        <dbReference type="ChEBI" id="CHEBI:33019"/>
        <dbReference type="ChEBI" id="CHEBI:61194"/>
        <dbReference type="ChEBI" id="CHEBI:61382"/>
        <dbReference type="EC" id="3.6.1.66"/>
    </reaction>
</comment>
<feature type="binding site" evidence="10">
    <location>
        <begin position="17"/>
        <end position="22"/>
    </location>
    <ligand>
        <name>substrate</name>
    </ligand>
</feature>
<comment type="similarity">
    <text evidence="1 10 11">Belongs to the HAM1 NTPase family.</text>
</comment>
<proteinExistence type="inferred from homology"/>
<dbReference type="PANTHER" id="PTHR11067">
    <property type="entry name" value="INOSINE TRIPHOSPHATE PYROPHOSPHATASE/HAM1 PROTEIN"/>
    <property type="match status" value="1"/>
</dbReference>
<comment type="cofactor">
    <cofactor evidence="10">
        <name>Mg(2+)</name>
        <dbReference type="ChEBI" id="CHEBI:18420"/>
    </cofactor>
    <text evidence="10">Binds 1 Mg(2+) ion per subunit.</text>
</comment>
<evidence type="ECO:0000256" key="3">
    <source>
        <dbReference type="ARBA" id="ARBA00022723"/>
    </source>
</evidence>
<dbReference type="GO" id="GO:0036220">
    <property type="term" value="F:ITP diphosphatase activity"/>
    <property type="evidence" value="ECO:0007669"/>
    <property type="project" value="UniProtKB-UniRule"/>
</dbReference>
<gene>
    <name evidence="12" type="ORF">HMPREF0179_02102</name>
</gene>
<dbReference type="GO" id="GO:0017111">
    <property type="term" value="F:ribonucleoside triphosphate phosphatase activity"/>
    <property type="evidence" value="ECO:0007669"/>
    <property type="project" value="InterPro"/>
</dbReference>
<evidence type="ECO:0000313" key="13">
    <source>
        <dbReference type="Proteomes" id="UP000006034"/>
    </source>
</evidence>
<dbReference type="GO" id="GO:0005829">
    <property type="term" value="C:cytosol"/>
    <property type="evidence" value="ECO:0007669"/>
    <property type="project" value="TreeGrafter"/>
</dbReference>
<feature type="binding site" evidence="10">
    <location>
        <position position="80"/>
    </location>
    <ligand>
        <name>substrate</name>
    </ligand>
</feature>
<keyword evidence="3 10" id="KW-0479">Metal-binding</keyword>
<accession>E5Y7D7</accession>
<comment type="catalytic activity">
    <reaction evidence="9 10">
        <text>XTP + H2O = XMP + diphosphate + H(+)</text>
        <dbReference type="Rhea" id="RHEA:28610"/>
        <dbReference type="ChEBI" id="CHEBI:15377"/>
        <dbReference type="ChEBI" id="CHEBI:15378"/>
        <dbReference type="ChEBI" id="CHEBI:33019"/>
        <dbReference type="ChEBI" id="CHEBI:57464"/>
        <dbReference type="ChEBI" id="CHEBI:61314"/>
        <dbReference type="EC" id="3.6.1.66"/>
    </reaction>
</comment>
<feature type="active site" description="Proton acceptor" evidence="10">
    <location>
        <position position="79"/>
    </location>
</feature>
<dbReference type="Proteomes" id="UP000006034">
    <property type="component" value="Unassembled WGS sequence"/>
</dbReference>
<evidence type="ECO:0000256" key="11">
    <source>
        <dbReference type="RuleBase" id="RU003781"/>
    </source>
</evidence>
<evidence type="ECO:0000256" key="9">
    <source>
        <dbReference type="ARBA" id="ARBA00052017"/>
    </source>
</evidence>
<dbReference type="FunFam" id="3.90.950.10:FF:000001">
    <property type="entry name" value="dITP/XTP pyrophosphatase"/>
    <property type="match status" value="1"/>
</dbReference>
<dbReference type="GO" id="GO:0000166">
    <property type="term" value="F:nucleotide binding"/>
    <property type="evidence" value="ECO:0007669"/>
    <property type="project" value="UniProtKB-KW"/>
</dbReference>
<dbReference type="GeneID" id="78085243"/>
<evidence type="ECO:0000256" key="4">
    <source>
        <dbReference type="ARBA" id="ARBA00022741"/>
    </source>
</evidence>
<name>E5Y7D7_BILW3</name>
<organism evidence="12 13">
    <name type="scientific">Bilophila wadsworthia (strain 3_1_6)</name>
    <dbReference type="NCBI Taxonomy" id="563192"/>
    <lineage>
        <taxon>Bacteria</taxon>
        <taxon>Pseudomonadati</taxon>
        <taxon>Thermodesulfobacteriota</taxon>
        <taxon>Desulfovibrionia</taxon>
        <taxon>Desulfovibrionales</taxon>
        <taxon>Desulfovibrionaceae</taxon>
        <taxon>Bilophila</taxon>
    </lineage>
</organism>
<dbReference type="GO" id="GO:0009146">
    <property type="term" value="P:purine nucleoside triphosphate catabolic process"/>
    <property type="evidence" value="ECO:0007669"/>
    <property type="project" value="UniProtKB-UniRule"/>
</dbReference>
<comment type="caution">
    <text evidence="12">The sequence shown here is derived from an EMBL/GenBank/DDBJ whole genome shotgun (WGS) entry which is preliminary data.</text>
</comment>
<dbReference type="InterPro" id="IPR029001">
    <property type="entry name" value="ITPase-like_fam"/>
</dbReference>
<dbReference type="NCBIfam" id="TIGR00042">
    <property type="entry name" value="RdgB/HAM1 family non-canonical purine NTP pyrophosphatase"/>
    <property type="match status" value="1"/>
</dbReference>
<dbReference type="Pfam" id="PF01725">
    <property type="entry name" value="Ham1p_like"/>
    <property type="match status" value="1"/>
</dbReference>